<sequence>MAARRDRGKANYRLIENLKGERDEELQALRRQIEELALQIEHHEALMKHRASKRRVATCKCQLWNAGTPIFHNWLEVARACTDAYVFKYTEESNFKVEKPIENKENPDFEGQNDIFILK</sequence>
<evidence type="ECO:0000313" key="2">
    <source>
        <dbReference type="EMBL" id="CAB4281896.1"/>
    </source>
</evidence>
<reference evidence="5" key="1">
    <citation type="journal article" date="2020" name="Genome Biol.">
        <title>Gamete binning: chromosome-level and haplotype-resolved genome assembly enabled by high-throughput single-cell sequencing of gamete genomes.</title>
        <authorList>
            <person name="Campoy J.A."/>
            <person name="Sun H."/>
            <person name="Goel M."/>
            <person name="Jiao W.-B."/>
            <person name="Folz-Donahue K."/>
            <person name="Wang N."/>
            <person name="Rubio M."/>
            <person name="Liu C."/>
            <person name="Kukat C."/>
            <person name="Ruiz D."/>
            <person name="Huettel B."/>
            <person name="Schneeberger K."/>
        </authorList>
    </citation>
    <scope>NUCLEOTIDE SEQUENCE [LARGE SCALE GENOMIC DNA]</scope>
    <source>
        <strain evidence="5">cv. Rojo Pasion</strain>
    </source>
</reference>
<name>A0A6J5UYZ5_PRUAR</name>
<evidence type="ECO:0000313" key="4">
    <source>
        <dbReference type="Proteomes" id="UP000507222"/>
    </source>
</evidence>
<dbReference type="EMBL" id="CAEKKB010000006">
    <property type="protein sequence ID" value="CAB4312204.1"/>
    <property type="molecule type" value="Genomic_DNA"/>
</dbReference>
<dbReference type="OrthoDB" id="10377191at2759"/>
<dbReference type="EMBL" id="CAEKDK010000006">
    <property type="protein sequence ID" value="CAB4281896.1"/>
    <property type="molecule type" value="Genomic_DNA"/>
</dbReference>
<dbReference type="Proteomes" id="UP000507222">
    <property type="component" value="Unassembled WGS sequence"/>
</dbReference>
<keyword evidence="5" id="KW-1185">Reference proteome</keyword>
<gene>
    <name evidence="2" type="ORF">CURHAP_LOCUS35116</name>
    <name evidence="3" type="ORF">ORAREDHAP_LOCUS34558</name>
</gene>
<reference evidence="2 4" key="2">
    <citation type="submission" date="2020-05" db="EMBL/GenBank/DDBJ databases">
        <authorList>
            <person name="Campoy J."/>
            <person name="Schneeberger K."/>
            <person name="Spophaly S."/>
        </authorList>
    </citation>
    <scope>NUCLEOTIDE SEQUENCE [LARGE SCALE GENOMIC DNA]</scope>
    <source>
        <strain evidence="2">PruArmRojPasFocal</strain>
    </source>
</reference>
<protein>
    <submittedName>
        <fullName evidence="2">Uncharacterized protein</fullName>
    </submittedName>
</protein>
<evidence type="ECO:0000313" key="3">
    <source>
        <dbReference type="EMBL" id="CAB4312204.1"/>
    </source>
</evidence>
<dbReference type="Proteomes" id="UP000507245">
    <property type="component" value="Unassembled WGS sequence"/>
</dbReference>
<feature type="coiled-coil region" evidence="1">
    <location>
        <begin position="15"/>
        <end position="46"/>
    </location>
</feature>
<evidence type="ECO:0000313" key="5">
    <source>
        <dbReference type="Proteomes" id="UP000507245"/>
    </source>
</evidence>
<evidence type="ECO:0000256" key="1">
    <source>
        <dbReference type="SAM" id="Coils"/>
    </source>
</evidence>
<organism evidence="2 4">
    <name type="scientific">Prunus armeniaca</name>
    <name type="common">Apricot</name>
    <name type="synonym">Armeniaca vulgaris</name>
    <dbReference type="NCBI Taxonomy" id="36596"/>
    <lineage>
        <taxon>Eukaryota</taxon>
        <taxon>Viridiplantae</taxon>
        <taxon>Streptophyta</taxon>
        <taxon>Embryophyta</taxon>
        <taxon>Tracheophyta</taxon>
        <taxon>Spermatophyta</taxon>
        <taxon>Magnoliopsida</taxon>
        <taxon>eudicotyledons</taxon>
        <taxon>Gunneridae</taxon>
        <taxon>Pentapetalae</taxon>
        <taxon>rosids</taxon>
        <taxon>fabids</taxon>
        <taxon>Rosales</taxon>
        <taxon>Rosaceae</taxon>
        <taxon>Amygdaloideae</taxon>
        <taxon>Amygdaleae</taxon>
        <taxon>Prunus</taxon>
    </lineage>
</organism>
<accession>A0A6J5UYZ5</accession>
<dbReference type="AlphaFoldDB" id="A0A6J5UYZ5"/>
<keyword evidence="1" id="KW-0175">Coiled coil</keyword>
<proteinExistence type="predicted"/>